<dbReference type="RefSeq" id="WP_160941539.1">
    <property type="nucleotide sequence ID" value="NZ_CP063310.1"/>
</dbReference>
<sequence>MGGAYAVEWIAVAIVALVLVGGSALSRWVERWGVRADGPYGRLVGVRVVAGKPAPRRGMLLLRCLLVSEAIAGALVAAEVVMASAPAPTPAVSGIALVGMLAAMVAALPAVGLRQGILYGFAGYVLFGAVALLPVAAFDYAYGLDGPPLFALVNLLPVAATALGLALSPRRLRFERTFEDGHVDRIWVSARSRSFEPLSELAQAGT</sequence>
<gene>
    <name evidence="1" type="ORF">GS424_008630</name>
</gene>
<evidence type="ECO:0000313" key="1">
    <source>
        <dbReference type="EMBL" id="QOS69885.1"/>
    </source>
</evidence>
<dbReference type="KEGG" id="egd:GS424_008630"/>
<name>A0A6L7IRK8_9ACTN</name>
<accession>A0A6L7IRK8</accession>
<evidence type="ECO:0000313" key="2">
    <source>
        <dbReference type="Proteomes" id="UP000478463"/>
    </source>
</evidence>
<protein>
    <submittedName>
        <fullName evidence="1">Uncharacterized protein</fullName>
    </submittedName>
</protein>
<dbReference type="Proteomes" id="UP000478463">
    <property type="component" value="Chromosome"/>
</dbReference>
<organism evidence="1 2">
    <name type="scientific">Eggerthella guodeyinii</name>
    <dbReference type="NCBI Taxonomy" id="2690837"/>
    <lineage>
        <taxon>Bacteria</taxon>
        <taxon>Bacillati</taxon>
        <taxon>Actinomycetota</taxon>
        <taxon>Coriobacteriia</taxon>
        <taxon>Eggerthellales</taxon>
        <taxon>Eggerthellaceae</taxon>
        <taxon>Eggerthella</taxon>
    </lineage>
</organism>
<reference evidence="1 2" key="1">
    <citation type="submission" date="2020-10" db="EMBL/GenBank/DDBJ databases">
        <title>Eggerthella sp. nov., isolated from human feces.</title>
        <authorList>
            <person name="Yajun G."/>
        </authorList>
    </citation>
    <scope>NUCLEOTIDE SEQUENCE [LARGE SCALE GENOMIC DNA]</scope>
    <source>
        <strain evidence="1 2">HF-1101</strain>
    </source>
</reference>
<dbReference type="EMBL" id="CP063310">
    <property type="protein sequence ID" value="QOS69885.1"/>
    <property type="molecule type" value="Genomic_DNA"/>
</dbReference>
<proteinExistence type="predicted"/>
<dbReference type="AlphaFoldDB" id="A0A6L7IRK8"/>